<protein>
    <submittedName>
        <fullName evidence="1">Uncharacterized protein</fullName>
    </submittedName>
</protein>
<dbReference type="EMBL" id="CM016762">
    <property type="protein sequence ID" value="TMS37935.1"/>
    <property type="molecule type" value="Genomic_DNA"/>
</dbReference>
<organism evidence="1 2">
    <name type="scientific">Steinernema carpocapsae</name>
    <name type="common">Entomopathogenic nematode</name>
    <dbReference type="NCBI Taxonomy" id="34508"/>
    <lineage>
        <taxon>Eukaryota</taxon>
        <taxon>Metazoa</taxon>
        <taxon>Ecdysozoa</taxon>
        <taxon>Nematoda</taxon>
        <taxon>Chromadorea</taxon>
        <taxon>Rhabditida</taxon>
        <taxon>Tylenchina</taxon>
        <taxon>Panagrolaimomorpha</taxon>
        <taxon>Strongyloidoidea</taxon>
        <taxon>Steinernematidae</taxon>
        <taxon>Steinernema</taxon>
    </lineage>
</organism>
<dbReference type="Proteomes" id="UP000298663">
    <property type="component" value="Chromosome X"/>
</dbReference>
<keyword evidence="2" id="KW-1185">Reference proteome</keyword>
<dbReference type="AlphaFoldDB" id="A0A4U8UYB7"/>
<dbReference type="EMBL" id="AZBU02000001">
    <property type="protein sequence ID" value="TMS37935.1"/>
    <property type="molecule type" value="Genomic_DNA"/>
</dbReference>
<name>A0A4U8UYB7_STECR</name>
<gene>
    <name evidence="1" type="ORF">L596_004768</name>
</gene>
<evidence type="ECO:0000313" key="2">
    <source>
        <dbReference type="Proteomes" id="UP000298663"/>
    </source>
</evidence>
<comment type="caution">
    <text evidence="1">The sequence shown here is derived from an EMBL/GenBank/DDBJ whole genome shotgun (WGS) entry which is preliminary data.</text>
</comment>
<reference evidence="1 2" key="1">
    <citation type="journal article" date="2015" name="Genome Biol.">
        <title>Comparative genomics of Steinernema reveals deeply conserved gene regulatory networks.</title>
        <authorList>
            <person name="Dillman A.R."/>
            <person name="Macchietto M."/>
            <person name="Porter C.F."/>
            <person name="Rogers A."/>
            <person name="Williams B."/>
            <person name="Antoshechkin I."/>
            <person name="Lee M.M."/>
            <person name="Goodwin Z."/>
            <person name="Lu X."/>
            <person name="Lewis E.E."/>
            <person name="Goodrich-Blair H."/>
            <person name="Stock S.P."/>
            <person name="Adams B.J."/>
            <person name="Sternberg P.W."/>
            <person name="Mortazavi A."/>
        </authorList>
    </citation>
    <scope>NUCLEOTIDE SEQUENCE [LARGE SCALE GENOMIC DNA]</scope>
    <source>
        <strain evidence="1 2">ALL</strain>
    </source>
</reference>
<reference evidence="1 2" key="2">
    <citation type="journal article" date="2019" name="G3 (Bethesda)">
        <title>Hybrid Assembly of the Genome of the Entomopathogenic Nematode Steinernema carpocapsae Identifies the X-Chromosome.</title>
        <authorList>
            <person name="Serra L."/>
            <person name="Macchietto M."/>
            <person name="Macias-Munoz A."/>
            <person name="McGill C.J."/>
            <person name="Rodriguez I.M."/>
            <person name="Rodriguez B."/>
            <person name="Murad R."/>
            <person name="Mortazavi A."/>
        </authorList>
    </citation>
    <scope>NUCLEOTIDE SEQUENCE [LARGE SCALE GENOMIC DNA]</scope>
    <source>
        <strain evidence="1 2">ALL</strain>
    </source>
</reference>
<evidence type="ECO:0000313" key="1">
    <source>
        <dbReference type="EMBL" id="TMS37935.1"/>
    </source>
</evidence>
<accession>A0A4U8UYB7</accession>
<sequence>MDLFHQVAADYGLCSCVAHLQGEQTKQFQIEKKLTFTNDVCHSSVSHALRSIVHALRSIRRCPESIEVCRMEMWSCSICMTNERKAPKREGCSRGIFFVALL</sequence>
<proteinExistence type="predicted"/>